<feature type="domain" description="DUF4476" evidence="8">
    <location>
        <begin position="785"/>
        <end position="844"/>
    </location>
</feature>
<dbReference type="PANTHER" id="PTHR31953">
    <property type="entry name" value="BETA-FRUCTOFURANOSIDASE, INSOLUBLE ISOENZYME CWINV1-RELATED"/>
    <property type="match status" value="1"/>
</dbReference>
<evidence type="ECO:0000256" key="3">
    <source>
        <dbReference type="ARBA" id="ARBA00022801"/>
    </source>
</evidence>
<dbReference type="Pfam" id="PF08244">
    <property type="entry name" value="Glyco_hydro_32C"/>
    <property type="match status" value="1"/>
</dbReference>
<dbReference type="GO" id="GO:0005930">
    <property type="term" value="C:axoneme"/>
    <property type="evidence" value="ECO:0007669"/>
    <property type="project" value="UniProtKB-SubCell"/>
</dbReference>
<evidence type="ECO:0000259" key="8">
    <source>
        <dbReference type="Pfam" id="PF14771"/>
    </source>
</evidence>
<dbReference type="InterPro" id="IPR001362">
    <property type="entry name" value="Glyco_hydro_32"/>
</dbReference>
<evidence type="ECO:0000256" key="2">
    <source>
        <dbReference type="ARBA" id="ARBA00009902"/>
    </source>
</evidence>
<feature type="region of interest" description="Disordered" evidence="5">
    <location>
        <begin position="169"/>
        <end position="205"/>
    </location>
</feature>
<dbReference type="SUPFAM" id="SSF49899">
    <property type="entry name" value="Concanavalin A-like lectins/glucanases"/>
    <property type="match status" value="1"/>
</dbReference>
<feature type="domain" description="Glycosyl hydrolase family 32 C-terminal" evidence="7">
    <location>
        <begin position="1664"/>
        <end position="1808"/>
    </location>
</feature>
<dbReference type="Pfam" id="PF14771">
    <property type="entry name" value="DUF4476"/>
    <property type="match status" value="1"/>
</dbReference>
<evidence type="ECO:0000256" key="5">
    <source>
        <dbReference type="SAM" id="MobiDB-lite"/>
    </source>
</evidence>
<name>A0AAW1Q1N1_9CHLO</name>
<dbReference type="InterPro" id="IPR013320">
    <property type="entry name" value="ConA-like_dom_sf"/>
</dbReference>
<feature type="region of interest" description="Disordered" evidence="5">
    <location>
        <begin position="1"/>
        <end position="31"/>
    </location>
</feature>
<dbReference type="InterPro" id="IPR032675">
    <property type="entry name" value="LRR_dom_sf"/>
</dbReference>
<comment type="subcellular location">
    <subcellularLocation>
        <location evidence="1">Cytoplasm</location>
        <location evidence="1">Cytoskeleton</location>
        <location evidence="1">Cilium axoneme</location>
    </subcellularLocation>
</comment>
<comment type="similarity">
    <text evidence="2">Belongs to the glycosyl hydrolase 32 family.</text>
</comment>
<dbReference type="Gene3D" id="2.60.120.560">
    <property type="entry name" value="Exo-inulinase, domain 1"/>
    <property type="match status" value="1"/>
</dbReference>
<sequence length="1838" mass="201281">MGGPLRHPLPHSPEPPEPGHRWGPGPPPLVEFSLLPNLEKQMIGQQVRERREKARAAAEHKGRHTKCVLEGLAAAAKLPTLDLSESSVPEHLSMSRTSSAWQTVGASIKRANSIADGLLAMARMSQTLGGLERTQSRMSGAFGGSRHDGESAGMLFEEIAEDLCRHRAQEQPVEEDPLTPASPKQQHITRDPEQAPETDDDEDGDLLTTRLLGLPVLERPLAEQTPLTALQGCNSLKAMLESRAYRTGSTIQSQFSIANQVLNHRGSIIPPVGEFDLVFAKNGAKEMLQPTTSMQIPPADMPQSQPSLPVPQLSTGMEQLSESEAHGRFAFLSEQPACREKDPLAQSCDEIAAEVQANVLLGEEASPARHWGELARLQRRYGNQEDGTTFDLRNSLGGAASLASFTEFMRQQPQICRLLLQSNGLDDAGCVLLVKALLQSGCNIQELVLSHNKLTKKACSLLLPLLNPLDTKPGSRHSRVVTPGRGLVELRLEDNAIGDRGAEVLCDALSGRLPLRLLDLSRCGLTERAASALQHLLEVNDTLQVLLLGWNGLGAKGAAAIANSLKYNNKLQELSLQWNGLGDKGGSFIANALESNDGIRLVDLSGNQIEGGTCSLLSEALKKNTRLQGLLLRDNPLGRAGACRLLQALHAGQLKRLDIRGCSFLPATANGAKLFNPYEPNGVHELDLSDPMQRQTATELVSLWQTHGASSWQSAALNGKTFTLTTRSNWPNEMPSEGRLVVDFLVPKSTKIPAKTARTTPLTEAEFVSVWEEVCGGAAPAVTDQWRMSLLEVLCSDAYFTAAHVIRILACLSYAEDRVDALVKLFGRIVDLEHLDKVTATFNAKQLQLLDQRLGVLRLFHPRNPTGMYSLTLSHQAQRAVAERLLETYVRQYEEGVCSVPLSTCWVHPTYNSTAAEIKDPRDYILPKTGLLDLCFADLRAIPPGAKPITRQRFLVLIANLVNNPQLDYNHLLDLNEMDWMDAVVDVVKRLRGHRMNVPVDVTHRKSIEGSMPQTPSLPAPKPAPYCVKDAANAVAAIRTFAVNNYVMSFHVIQILKLLPSSAEKVEVASGFWARTVDRKEQWSEVIRSLGREEQVMLCQRLGYMTAFDPQRPEMHYRLRMWLEDEYQVAFRLCKLAGSAKQNCLFNYMQDGVEKKVAEGANLWSMMRGNAEENTLPHITLDFDFVWPDQSSRLKAAKRIQSVRSFGACLEKASMRDMGIVSTVLVLLASLICTAQAAGHGRQLQQTQDANMLQQAQQLAQSLTPEASADLKPGYHITPISGWMNDPNGMMQYRGMYHMFFQYNPLAEKWGNPHWGHVVSSDLVHWMRLPDALIPDTDYDYDGIFSGSATILPDGTPGLMYTGVSKFAELNSYYQVQAMAMPVNHTDPMLVRWRKYRANPIIAELPAGGTYLQFRDPVTPWMGPDNTSYTMIGAQVDCQGAAPLYSSEDQLTWKFEGTFLSQSGIDAEDTCLDALPSQGACDQFGACGHAWECPDYWTHGNIQVFKWSDQINNRIPFGNDYYVLSDQPLNYSNAAVGDNGIFVPQYKGRTYQAQWFDYGQLYAAKSFQDESGRRLWISWILEDSYSCNIAQCGAGTVFTSAQDFMGVQTLPREVTYNAVSGELQLNPVKEVELLRNGTLYNGTATLGGADRQTAILPLGALNSSQPGALGRQMDLTVQFNLALPANASSPLPFTVGAVLSTSNGSYTVIQLTGQAAPASNGTSIANATMSADRSMSGGATNTSSAARQSGPVIVPAGSPLNLRIFVDHSVIEVFAVDGHGRLTTRIYPVAYNPQSWGLALFGTVGSGSQAGQVASDATVYAMGNTWVEQVSPPNLGSS</sequence>
<keyword evidence="10" id="KW-1185">Reference proteome</keyword>
<dbReference type="InterPro" id="IPR018053">
    <property type="entry name" value="Glyco_hydro_32_AS"/>
</dbReference>
<evidence type="ECO:0000256" key="1">
    <source>
        <dbReference type="ARBA" id="ARBA00004430"/>
    </source>
</evidence>
<reference evidence="9 10" key="1">
    <citation type="journal article" date="2024" name="Nat. Commun.">
        <title>Phylogenomics reveals the evolutionary origins of lichenization in chlorophyte algae.</title>
        <authorList>
            <person name="Puginier C."/>
            <person name="Libourel C."/>
            <person name="Otte J."/>
            <person name="Skaloud P."/>
            <person name="Haon M."/>
            <person name="Grisel S."/>
            <person name="Petersen M."/>
            <person name="Berrin J.G."/>
            <person name="Delaux P.M."/>
            <person name="Dal Grande F."/>
            <person name="Keller J."/>
        </authorList>
    </citation>
    <scope>NUCLEOTIDE SEQUENCE [LARGE SCALE GENOMIC DNA]</scope>
    <source>
        <strain evidence="9 10">SAG 2043</strain>
    </source>
</reference>
<dbReference type="GO" id="GO:0004553">
    <property type="term" value="F:hydrolase activity, hydrolyzing O-glycosyl compounds"/>
    <property type="evidence" value="ECO:0007669"/>
    <property type="project" value="InterPro"/>
</dbReference>
<evidence type="ECO:0000256" key="4">
    <source>
        <dbReference type="ARBA" id="ARBA00023295"/>
    </source>
</evidence>
<organism evidence="9 10">
    <name type="scientific">[Myrmecia] bisecta</name>
    <dbReference type="NCBI Taxonomy" id="41462"/>
    <lineage>
        <taxon>Eukaryota</taxon>
        <taxon>Viridiplantae</taxon>
        <taxon>Chlorophyta</taxon>
        <taxon>core chlorophytes</taxon>
        <taxon>Trebouxiophyceae</taxon>
        <taxon>Trebouxiales</taxon>
        <taxon>Trebouxiaceae</taxon>
        <taxon>Myrmecia</taxon>
    </lineage>
</organism>
<dbReference type="InterPro" id="IPR023296">
    <property type="entry name" value="Glyco_hydro_beta-prop_sf"/>
</dbReference>
<keyword evidence="4" id="KW-0326">Glycosidase</keyword>
<evidence type="ECO:0000259" key="6">
    <source>
        <dbReference type="Pfam" id="PF00251"/>
    </source>
</evidence>
<dbReference type="SMART" id="SM00368">
    <property type="entry name" value="LRR_RI"/>
    <property type="match status" value="8"/>
</dbReference>
<dbReference type="InterPro" id="IPR050551">
    <property type="entry name" value="Fructan_Metab_Enzymes"/>
</dbReference>
<dbReference type="SUPFAM" id="SSF52047">
    <property type="entry name" value="RNI-like"/>
    <property type="match status" value="1"/>
</dbReference>
<dbReference type="Gene3D" id="2.115.10.20">
    <property type="entry name" value="Glycosyl hydrolase domain, family 43"/>
    <property type="match status" value="1"/>
</dbReference>
<dbReference type="Pfam" id="PF13516">
    <property type="entry name" value="LRR_6"/>
    <property type="match status" value="3"/>
</dbReference>
<dbReference type="Gene3D" id="3.80.10.10">
    <property type="entry name" value="Ribonuclease Inhibitor"/>
    <property type="match status" value="1"/>
</dbReference>
<dbReference type="InterPro" id="IPR001611">
    <property type="entry name" value="Leu-rich_rpt"/>
</dbReference>
<dbReference type="Pfam" id="PF00251">
    <property type="entry name" value="Glyco_hydro_32N"/>
    <property type="match status" value="1"/>
</dbReference>
<evidence type="ECO:0000313" key="10">
    <source>
        <dbReference type="Proteomes" id="UP001489004"/>
    </source>
</evidence>
<evidence type="ECO:0000313" key="9">
    <source>
        <dbReference type="EMBL" id="KAK9814708.1"/>
    </source>
</evidence>
<dbReference type="CDD" id="cd18624">
    <property type="entry name" value="GH32_Fruct1-like"/>
    <property type="match status" value="1"/>
</dbReference>
<dbReference type="GO" id="GO:0005975">
    <property type="term" value="P:carbohydrate metabolic process"/>
    <property type="evidence" value="ECO:0007669"/>
    <property type="project" value="InterPro"/>
</dbReference>
<dbReference type="Proteomes" id="UP001489004">
    <property type="component" value="Unassembled WGS sequence"/>
</dbReference>
<comment type="caution">
    <text evidence="9">The sequence shown here is derived from an EMBL/GenBank/DDBJ whole genome shotgun (WGS) entry which is preliminary data.</text>
</comment>
<keyword evidence="3" id="KW-0378">Hydrolase</keyword>
<dbReference type="InterPro" id="IPR013148">
    <property type="entry name" value="Glyco_hydro_32_N"/>
</dbReference>
<feature type="domain" description="Glycosyl hydrolase family 32 N-terminal" evidence="6">
    <location>
        <begin position="1276"/>
        <end position="1627"/>
    </location>
</feature>
<accession>A0AAW1Q1N1</accession>
<protein>
    <submittedName>
        <fullName evidence="9">Uncharacterized protein</fullName>
    </submittedName>
</protein>
<dbReference type="EMBL" id="JALJOR010000007">
    <property type="protein sequence ID" value="KAK9814708.1"/>
    <property type="molecule type" value="Genomic_DNA"/>
</dbReference>
<proteinExistence type="inferred from homology"/>
<dbReference type="PROSITE" id="PS00609">
    <property type="entry name" value="GLYCOSYL_HYDROL_F32"/>
    <property type="match status" value="1"/>
</dbReference>
<dbReference type="InterPro" id="IPR013189">
    <property type="entry name" value="Glyco_hydro_32_C"/>
</dbReference>
<evidence type="ECO:0000259" key="7">
    <source>
        <dbReference type="Pfam" id="PF08244"/>
    </source>
</evidence>
<dbReference type="SMART" id="SM00640">
    <property type="entry name" value="Glyco_32"/>
    <property type="match status" value="1"/>
</dbReference>
<feature type="compositionally biased region" description="Acidic residues" evidence="5">
    <location>
        <begin position="194"/>
        <end position="205"/>
    </location>
</feature>
<dbReference type="InterPro" id="IPR028011">
    <property type="entry name" value="DUF4476"/>
</dbReference>
<dbReference type="SUPFAM" id="SSF75005">
    <property type="entry name" value="Arabinanase/levansucrase/invertase"/>
    <property type="match status" value="1"/>
</dbReference>
<gene>
    <name evidence="9" type="ORF">WJX72_010239</name>
</gene>